<sequence length="80" mass="9152">MARLPASRLTAFVPRNIVRPLGRYPDKFFGRLPNCSSLETFVKREILFGSDKMMSNVPDCKVTKKEVNNEKTVEKYVKAS</sequence>
<evidence type="ECO:0000313" key="1">
    <source>
        <dbReference type="EMBL" id="MPC21563.1"/>
    </source>
</evidence>
<comment type="caution">
    <text evidence="1">The sequence shown here is derived from an EMBL/GenBank/DDBJ whole genome shotgun (WGS) entry which is preliminary data.</text>
</comment>
<dbReference type="EMBL" id="VSRR010000990">
    <property type="protein sequence ID" value="MPC21563.1"/>
    <property type="molecule type" value="Genomic_DNA"/>
</dbReference>
<dbReference type="Proteomes" id="UP000324222">
    <property type="component" value="Unassembled WGS sequence"/>
</dbReference>
<name>A0A5B7DKB7_PORTR</name>
<dbReference type="AlphaFoldDB" id="A0A5B7DKB7"/>
<evidence type="ECO:0000313" key="2">
    <source>
        <dbReference type="Proteomes" id="UP000324222"/>
    </source>
</evidence>
<keyword evidence="2" id="KW-1185">Reference proteome</keyword>
<organism evidence="1 2">
    <name type="scientific">Portunus trituberculatus</name>
    <name type="common">Swimming crab</name>
    <name type="synonym">Neptunus trituberculatus</name>
    <dbReference type="NCBI Taxonomy" id="210409"/>
    <lineage>
        <taxon>Eukaryota</taxon>
        <taxon>Metazoa</taxon>
        <taxon>Ecdysozoa</taxon>
        <taxon>Arthropoda</taxon>
        <taxon>Crustacea</taxon>
        <taxon>Multicrustacea</taxon>
        <taxon>Malacostraca</taxon>
        <taxon>Eumalacostraca</taxon>
        <taxon>Eucarida</taxon>
        <taxon>Decapoda</taxon>
        <taxon>Pleocyemata</taxon>
        <taxon>Brachyura</taxon>
        <taxon>Eubrachyura</taxon>
        <taxon>Portunoidea</taxon>
        <taxon>Portunidae</taxon>
        <taxon>Portuninae</taxon>
        <taxon>Portunus</taxon>
    </lineage>
</organism>
<gene>
    <name evidence="1" type="ORF">E2C01_014550</name>
</gene>
<proteinExistence type="predicted"/>
<accession>A0A5B7DKB7</accession>
<protein>
    <submittedName>
        <fullName evidence="1">Uncharacterized protein</fullName>
    </submittedName>
</protein>
<reference evidence="1 2" key="1">
    <citation type="submission" date="2019-05" db="EMBL/GenBank/DDBJ databases">
        <title>Another draft genome of Portunus trituberculatus and its Hox gene families provides insights of decapod evolution.</title>
        <authorList>
            <person name="Jeong J.-H."/>
            <person name="Song I."/>
            <person name="Kim S."/>
            <person name="Choi T."/>
            <person name="Kim D."/>
            <person name="Ryu S."/>
            <person name="Kim W."/>
        </authorList>
    </citation>
    <scope>NUCLEOTIDE SEQUENCE [LARGE SCALE GENOMIC DNA]</scope>
    <source>
        <tissue evidence="1">Muscle</tissue>
    </source>
</reference>